<dbReference type="PANTHER" id="PTHR30251">
    <property type="entry name" value="PILUS ASSEMBLY CHAPERONE"/>
    <property type="match status" value="1"/>
</dbReference>
<dbReference type="Pfam" id="PF00345">
    <property type="entry name" value="PapD_N"/>
    <property type="match status" value="1"/>
</dbReference>
<gene>
    <name evidence="2" type="primary">ecpD</name>
    <name evidence="2" type="ordered locus">PANA_0627</name>
</gene>
<dbReference type="eggNOG" id="COG3121">
    <property type="taxonomic scope" value="Bacteria"/>
</dbReference>
<proteinExistence type="predicted"/>
<name>D4GJI4_PANAM</name>
<dbReference type="InterPro" id="IPR013783">
    <property type="entry name" value="Ig-like_fold"/>
</dbReference>
<dbReference type="SUPFAM" id="SSF49354">
    <property type="entry name" value="PapD-like"/>
    <property type="match status" value="1"/>
</dbReference>
<sequence>MSMRPHPSLFGCNNMKTFFWLVMSIAIHAHAAVIPQQSRLIFHPGEVQIPLLLVNSGDAPVLIQTWIDGGSPERSPGSKAFPFVALPGVFTLNKDEKKQIAVLRTELAAQLPKDRESLYWLNLYEISAVKKSTLRADNDKISMALNTQLKVINRPFTDITPFAARVNAVTFQVRKKQGQFFIQAMNHSRYFFTPGKMTVTAGGNVIPFIWTGIKRWHLSPIKNIPSWVMSRLLATGEGSLNFTALDDQGNPQVFTATLSQASASP</sequence>
<dbReference type="EMBL" id="CP001875">
    <property type="protein sequence ID" value="ADD75794.1"/>
    <property type="molecule type" value="Genomic_DNA"/>
</dbReference>
<accession>D4GJI4</accession>
<dbReference type="PANTHER" id="PTHR30251:SF7">
    <property type="entry name" value="FIMBRIAE CHAPARONE"/>
    <property type="match status" value="1"/>
</dbReference>
<dbReference type="Proteomes" id="UP000001702">
    <property type="component" value="Chromosome"/>
</dbReference>
<dbReference type="PRINTS" id="PR00969">
    <property type="entry name" value="CHAPERONPILI"/>
</dbReference>
<evidence type="ECO:0000313" key="2">
    <source>
        <dbReference type="EMBL" id="ADD75794.1"/>
    </source>
</evidence>
<dbReference type="InterPro" id="IPR050643">
    <property type="entry name" value="Periplasmic_pilus_chap"/>
</dbReference>
<dbReference type="AlphaFoldDB" id="D4GJI4"/>
<dbReference type="Gene3D" id="2.60.40.10">
    <property type="entry name" value="Immunoglobulins"/>
    <property type="match status" value="1"/>
</dbReference>
<protein>
    <submittedName>
        <fullName evidence="2">EcpD</fullName>
    </submittedName>
</protein>
<feature type="domain" description="Pili assembly chaperone N-terminal" evidence="1">
    <location>
        <begin position="33"/>
        <end position="155"/>
    </location>
</feature>
<dbReference type="GO" id="GO:0030288">
    <property type="term" value="C:outer membrane-bounded periplasmic space"/>
    <property type="evidence" value="ECO:0007669"/>
    <property type="project" value="InterPro"/>
</dbReference>
<dbReference type="KEGG" id="pam:PANA_0627"/>
<keyword evidence="3" id="KW-1185">Reference proteome</keyword>
<dbReference type="InterPro" id="IPR016147">
    <property type="entry name" value="Pili_assmbl_chaperone_N"/>
</dbReference>
<organism evidence="2 3">
    <name type="scientific">Pantoea ananatis (strain LMG 20103)</name>
    <dbReference type="NCBI Taxonomy" id="706191"/>
    <lineage>
        <taxon>Bacteria</taxon>
        <taxon>Pseudomonadati</taxon>
        <taxon>Pseudomonadota</taxon>
        <taxon>Gammaproteobacteria</taxon>
        <taxon>Enterobacterales</taxon>
        <taxon>Erwiniaceae</taxon>
        <taxon>Pantoea</taxon>
    </lineage>
</organism>
<dbReference type="InterPro" id="IPR001829">
    <property type="entry name" value="Pili_assmbl_chaperone_bac"/>
</dbReference>
<evidence type="ECO:0000259" key="1">
    <source>
        <dbReference type="Pfam" id="PF00345"/>
    </source>
</evidence>
<dbReference type="GO" id="GO:0071555">
    <property type="term" value="P:cell wall organization"/>
    <property type="evidence" value="ECO:0007669"/>
    <property type="project" value="InterPro"/>
</dbReference>
<dbReference type="STRING" id="706191.PANA_0627"/>
<reference evidence="2 3" key="1">
    <citation type="journal article" date="2010" name="J. Bacteriol.">
        <title>Genome sequence of Pantoea ananatis LMG20103, the causative agent of Eucalyptus blight and dieback.</title>
        <authorList>
            <person name="De Maayer P."/>
            <person name="Chan W.Y."/>
            <person name="Venter S.N."/>
            <person name="Toth I.K."/>
            <person name="Birch P.R."/>
            <person name="Joubert F."/>
            <person name="Coutinho T.A."/>
        </authorList>
    </citation>
    <scope>NUCLEOTIDE SEQUENCE [LARGE SCALE GENOMIC DNA]</scope>
    <source>
        <strain evidence="2 3">LMG 20103</strain>
    </source>
</reference>
<dbReference type="InterPro" id="IPR008962">
    <property type="entry name" value="PapD-like_sf"/>
</dbReference>
<evidence type="ECO:0000313" key="3">
    <source>
        <dbReference type="Proteomes" id="UP000001702"/>
    </source>
</evidence>
<dbReference type="HOGENOM" id="CLU_070768_0_2_6"/>